<evidence type="ECO:0000313" key="2">
    <source>
        <dbReference type="Proteomes" id="UP000219111"/>
    </source>
</evidence>
<accession>A0A285S601</accession>
<dbReference type="Proteomes" id="UP000219111">
    <property type="component" value="Unassembled WGS sequence"/>
</dbReference>
<proteinExistence type="predicted"/>
<dbReference type="InterPro" id="IPR021955">
    <property type="entry name" value="DUF3572"/>
</dbReference>
<name>A0A285S601_9RHOB</name>
<dbReference type="Pfam" id="PF12096">
    <property type="entry name" value="DUF3572"/>
    <property type="match status" value="1"/>
</dbReference>
<evidence type="ECO:0000313" key="1">
    <source>
        <dbReference type="EMBL" id="SOC02798.1"/>
    </source>
</evidence>
<sequence length="76" mass="7886">MAGEPPVWDAFLAASGADAGQVRAEAGQPQMQRAALSHVMREDDWVRACAAALGVPPEDLAMAAALLEGPGGRNWT</sequence>
<dbReference type="EMBL" id="OBMT01000003">
    <property type="protein sequence ID" value="SOC02798.1"/>
    <property type="molecule type" value="Genomic_DNA"/>
</dbReference>
<dbReference type="AlphaFoldDB" id="A0A285S601"/>
<protein>
    <submittedName>
        <fullName evidence="1">Uncharacterized protein DUF3572</fullName>
    </submittedName>
</protein>
<organism evidence="1 2">
    <name type="scientific">Rhodobacter maris</name>
    <dbReference type="NCBI Taxonomy" id="446682"/>
    <lineage>
        <taxon>Bacteria</taxon>
        <taxon>Pseudomonadati</taxon>
        <taxon>Pseudomonadota</taxon>
        <taxon>Alphaproteobacteria</taxon>
        <taxon>Rhodobacterales</taxon>
        <taxon>Rhodobacter group</taxon>
        <taxon>Rhodobacter</taxon>
    </lineage>
</organism>
<reference evidence="2" key="1">
    <citation type="submission" date="2017-08" db="EMBL/GenBank/DDBJ databases">
        <authorList>
            <person name="Varghese N."/>
            <person name="Submissions S."/>
        </authorList>
    </citation>
    <scope>NUCLEOTIDE SEQUENCE [LARGE SCALE GENOMIC DNA]</scope>
    <source>
        <strain evidence="2">JA276</strain>
    </source>
</reference>
<keyword evidence="2" id="KW-1185">Reference proteome</keyword>
<gene>
    <name evidence="1" type="ORF">SAMN05877831_103232</name>
</gene>